<reference evidence="2 3" key="1">
    <citation type="submission" date="2024-11" db="EMBL/GenBank/DDBJ databases">
        <title>Adaptive evolution of stress response genes in parasites aligns with host niche diversity.</title>
        <authorList>
            <person name="Hahn C."/>
            <person name="Resl P."/>
        </authorList>
    </citation>
    <scope>NUCLEOTIDE SEQUENCE [LARGE SCALE GENOMIC DNA]</scope>
    <source>
        <strain evidence="2">EGGRZ-B1_66</strain>
        <tissue evidence="2">Body</tissue>
    </source>
</reference>
<sequence length="289" mass="33781">MTEENGREDKPTNESKVRRRKKDTTIGNWDHHHFHFGRREHHETLYGNLRTREHPKKSNPNEVSLKVVHPERTYLGVKVNPQNACLPDLAASRDKLENDKKDLLAPPTDIKTKSVKYLQKKQMPMRSAWRKFAYIANPMKDDNTAIQESLNEEEDMEDMLDDVEESLVVDEVDEHGETHRRVELKGNAEKFKNKMLSYRSSGMNKLMMTPTCNLNIHIRTHGNDWTIKTEVPEEDEYYEKEDTQDEQEQDSGDIDSVNELVTITSEEYSEHGKVQDMIEREQCEGVKLD</sequence>
<feature type="region of interest" description="Disordered" evidence="1">
    <location>
        <begin position="1"/>
        <end position="30"/>
    </location>
</feature>
<feature type="compositionally biased region" description="Basic and acidic residues" evidence="1">
    <location>
        <begin position="1"/>
        <end position="16"/>
    </location>
</feature>
<organism evidence="2 3">
    <name type="scientific">Cichlidogyrus casuarinus</name>
    <dbReference type="NCBI Taxonomy" id="1844966"/>
    <lineage>
        <taxon>Eukaryota</taxon>
        <taxon>Metazoa</taxon>
        <taxon>Spiralia</taxon>
        <taxon>Lophotrochozoa</taxon>
        <taxon>Platyhelminthes</taxon>
        <taxon>Monogenea</taxon>
        <taxon>Monopisthocotylea</taxon>
        <taxon>Dactylogyridea</taxon>
        <taxon>Ancyrocephalidae</taxon>
        <taxon>Cichlidogyrus</taxon>
    </lineage>
</organism>
<dbReference type="AlphaFoldDB" id="A0ABD2PPM1"/>
<evidence type="ECO:0000256" key="1">
    <source>
        <dbReference type="SAM" id="MobiDB-lite"/>
    </source>
</evidence>
<dbReference type="EMBL" id="JBJKFK010003918">
    <property type="protein sequence ID" value="KAL3309435.1"/>
    <property type="molecule type" value="Genomic_DNA"/>
</dbReference>
<comment type="caution">
    <text evidence="2">The sequence shown here is derived from an EMBL/GenBank/DDBJ whole genome shotgun (WGS) entry which is preliminary data.</text>
</comment>
<evidence type="ECO:0000313" key="3">
    <source>
        <dbReference type="Proteomes" id="UP001626550"/>
    </source>
</evidence>
<keyword evidence="3" id="KW-1185">Reference proteome</keyword>
<gene>
    <name evidence="2" type="ORF">Ciccas_012020</name>
</gene>
<dbReference type="Proteomes" id="UP001626550">
    <property type="component" value="Unassembled WGS sequence"/>
</dbReference>
<evidence type="ECO:0000313" key="2">
    <source>
        <dbReference type="EMBL" id="KAL3309435.1"/>
    </source>
</evidence>
<protein>
    <submittedName>
        <fullName evidence="2">Uncharacterized protein</fullName>
    </submittedName>
</protein>
<accession>A0ABD2PPM1</accession>
<proteinExistence type="predicted"/>
<feature type="compositionally biased region" description="Acidic residues" evidence="1">
    <location>
        <begin position="232"/>
        <end position="253"/>
    </location>
</feature>
<name>A0ABD2PPM1_9PLAT</name>
<feature type="region of interest" description="Disordered" evidence="1">
    <location>
        <begin position="227"/>
        <end position="256"/>
    </location>
</feature>